<gene>
    <name evidence="3" type="ORF">IAC29_09010</name>
</gene>
<dbReference type="Proteomes" id="UP000810252">
    <property type="component" value="Unassembled WGS sequence"/>
</dbReference>
<dbReference type="InterPro" id="IPR003343">
    <property type="entry name" value="Big_2"/>
</dbReference>
<dbReference type="Gene3D" id="2.60.120.260">
    <property type="entry name" value="Galactose-binding domain-like"/>
    <property type="match status" value="1"/>
</dbReference>
<feature type="domain" description="BIG2" evidence="2">
    <location>
        <begin position="127"/>
        <end position="209"/>
    </location>
</feature>
<evidence type="ECO:0000313" key="4">
    <source>
        <dbReference type="Proteomes" id="UP000810252"/>
    </source>
</evidence>
<proteinExistence type="predicted"/>
<protein>
    <submittedName>
        <fullName evidence="3">Ig-like domain-containing protein</fullName>
    </submittedName>
</protein>
<sequence>MKKMNIKYFIAGMAVVLTAAACESNIPEAGTMDVDAESIVLADGLANGLQIYIGQTVELEDLVTVFPENATDRAQTYLSSDETVATVTAQGVLTAVGKGDCTIDVYVGSKGLYASFDVNVDDVPPVAITSLQFRSETAEFEFEEDGQTIDLMTYLTVVPVEHTEGVNFISSNTEVASVNANTGQLTIHKIGKTTITATAEANPQLTDEMEVGIFTWDIDEYERFEGDAGGEKAAVPYTDETWYWTMTFSDDLMSVGGRNNSLYAMLDGRPIVNRNPGQKDDENITNGSAFCAKARGTAEDHIAYFIIDMGKQQKVNYFRISNISTVTDDVLVRFKKFTEISGSNDGNSFTTIANDVDFTTVQEDAANRTTGNIAITESNYRYLKFSMKGLECYGPAGKYGGSAQIEEFYMGYQEKNYGE</sequence>
<dbReference type="InterPro" id="IPR008979">
    <property type="entry name" value="Galactose-bd-like_sf"/>
</dbReference>
<dbReference type="SUPFAM" id="SSF49373">
    <property type="entry name" value="Invasin/intimin cell-adhesion fragments"/>
    <property type="match status" value="2"/>
</dbReference>
<reference evidence="3" key="1">
    <citation type="submission" date="2020-10" db="EMBL/GenBank/DDBJ databases">
        <authorList>
            <person name="Gilroy R."/>
        </authorList>
    </citation>
    <scope>NUCLEOTIDE SEQUENCE</scope>
    <source>
        <strain evidence="3">20514</strain>
    </source>
</reference>
<reference evidence="3" key="2">
    <citation type="journal article" date="2021" name="PeerJ">
        <title>Extensive microbial diversity within the chicken gut microbiome revealed by metagenomics and culture.</title>
        <authorList>
            <person name="Gilroy R."/>
            <person name="Ravi A."/>
            <person name="Getino M."/>
            <person name="Pursley I."/>
            <person name="Horton D.L."/>
            <person name="Alikhan N.F."/>
            <person name="Baker D."/>
            <person name="Gharbi K."/>
            <person name="Hall N."/>
            <person name="Watson M."/>
            <person name="Adriaenssens E.M."/>
            <person name="Foster-Nyarko E."/>
            <person name="Jarju S."/>
            <person name="Secka A."/>
            <person name="Antonio M."/>
            <person name="Oren A."/>
            <person name="Chaudhuri R.R."/>
            <person name="La Ragione R."/>
            <person name="Hildebrand F."/>
            <person name="Pallen M.J."/>
        </authorList>
    </citation>
    <scope>NUCLEOTIDE SEQUENCE</scope>
    <source>
        <strain evidence="3">20514</strain>
    </source>
</reference>
<evidence type="ECO:0000256" key="1">
    <source>
        <dbReference type="SAM" id="SignalP"/>
    </source>
</evidence>
<evidence type="ECO:0000259" key="2">
    <source>
        <dbReference type="SMART" id="SM00635"/>
    </source>
</evidence>
<comment type="caution">
    <text evidence="3">The sequence shown here is derived from an EMBL/GenBank/DDBJ whole genome shotgun (WGS) entry which is preliminary data.</text>
</comment>
<dbReference type="InterPro" id="IPR008964">
    <property type="entry name" value="Invasin/intimin_cell_adhesion"/>
</dbReference>
<dbReference type="EMBL" id="JADIMQ010000128">
    <property type="protein sequence ID" value="MBO8449395.1"/>
    <property type="molecule type" value="Genomic_DNA"/>
</dbReference>
<dbReference type="SUPFAM" id="SSF49785">
    <property type="entry name" value="Galactose-binding domain-like"/>
    <property type="match status" value="1"/>
</dbReference>
<dbReference type="AlphaFoldDB" id="A0A9D9EM02"/>
<feature type="signal peptide" evidence="1">
    <location>
        <begin position="1"/>
        <end position="21"/>
    </location>
</feature>
<evidence type="ECO:0000313" key="3">
    <source>
        <dbReference type="EMBL" id="MBO8449395.1"/>
    </source>
</evidence>
<organism evidence="3 4">
    <name type="scientific">Candidatus Cryptobacteroides merdigallinarum</name>
    <dbReference type="NCBI Taxonomy" id="2840770"/>
    <lineage>
        <taxon>Bacteria</taxon>
        <taxon>Pseudomonadati</taxon>
        <taxon>Bacteroidota</taxon>
        <taxon>Bacteroidia</taxon>
        <taxon>Bacteroidales</taxon>
        <taxon>Candidatus Cryptobacteroides</taxon>
    </lineage>
</organism>
<dbReference type="Gene3D" id="2.60.40.1080">
    <property type="match status" value="2"/>
</dbReference>
<keyword evidence="1" id="KW-0732">Signal</keyword>
<dbReference type="SMART" id="SM00635">
    <property type="entry name" value="BID_2"/>
    <property type="match status" value="2"/>
</dbReference>
<accession>A0A9D9EM02</accession>
<feature type="chain" id="PRO_5038615189" evidence="1">
    <location>
        <begin position="22"/>
        <end position="419"/>
    </location>
</feature>
<dbReference type="PROSITE" id="PS51257">
    <property type="entry name" value="PROKAR_LIPOPROTEIN"/>
    <property type="match status" value="1"/>
</dbReference>
<name>A0A9D9EM02_9BACT</name>
<dbReference type="Pfam" id="PF02368">
    <property type="entry name" value="Big_2"/>
    <property type="match status" value="2"/>
</dbReference>
<feature type="domain" description="BIG2" evidence="2">
    <location>
        <begin position="35"/>
        <end position="117"/>
    </location>
</feature>